<dbReference type="SUPFAM" id="SSF51621">
    <property type="entry name" value="Phosphoenolpyruvate/pyruvate domain"/>
    <property type="match status" value="1"/>
</dbReference>
<organism evidence="6 7">
    <name type="scientific">Actinacidiphila alni</name>
    <dbReference type="NCBI Taxonomy" id="380248"/>
    <lineage>
        <taxon>Bacteria</taxon>
        <taxon>Bacillati</taxon>
        <taxon>Actinomycetota</taxon>
        <taxon>Actinomycetes</taxon>
        <taxon>Kitasatosporales</taxon>
        <taxon>Streptomycetaceae</taxon>
        <taxon>Actinacidiphila</taxon>
    </lineage>
</organism>
<keyword evidence="4" id="KW-0566">Pantothenate biosynthesis</keyword>
<evidence type="ECO:0000313" key="7">
    <source>
        <dbReference type="Proteomes" id="UP000199323"/>
    </source>
</evidence>
<protein>
    <recommendedName>
        <fullName evidence="3">3-methyl-2-oxobutanoate hydroxymethyltransferase</fullName>
        <ecNumber evidence="3">2.1.2.11</ecNumber>
    </recommendedName>
</protein>
<dbReference type="GO" id="GO:0008168">
    <property type="term" value="F:methyltransferase activity"/>
    <property type="evidence" value="ECO:0007669"/>
    <property type="project" value="UniProtKB-KW"/>
</dbReference>
<dbReference type="EC" id="2.1.2.11" evidence="3"/>
<proteinExistence type="inferred from homology"/>
<dbReference type="RefSeq" id="WP_093715353.1">
    <property type="nucleotide sequence ID" value="NZ_FONG01000013.1"/>
</dbReference>
<dbReference type="PANTHER" id="PTHR20881">
    <property type="entry name" value="3-METHYL-2-OXOBUTANOATE HYDROXYMETHYLTRANSFERASE"/>
    <property type="match status" value="1"/>
</dbReference>
<evidence type="ECO:0000256" key="4">
    <source>
        <dbReference type="ARBA" id="ARBA00022655"/>
    </source>
</evidence>
<evidence type="ECO:0000256" key="1">
    <source>
        <dbReference type="ARBA" id="ARBA00008676"/>
    </source>
</evidence>
<dbReference type="EMBL" id="FONG01000013">
    <property type="protein sequence ID" value="SFF40273.1"/>
    <property type="molecule type" value="Genomic_DNA"/>
</dbReference>
<evidence type="ECO:0000256" key="2">
    <source>
        <dbReference type="ARBA" id="ARBA00011424"/>
    </source>
</evidence>
<evidence type="ECO:0000313" key="6">
    <source>
        <dbReference type="EMBL" id="SFF40273.1"/>
    </source>
</evidence>
<accession>A0A1I2IF51</accession>
<comment type="similarity">
    <text evidence="1">Belongs to the PanB family.</text>
</comment>
<keyword evidence="6" id="KW-0489">Methyltransferase</keyword>
<dbReference type="STRING" id="380248.SAMN05216251_11397"/>
<dbReference type="InterPro" id="IPR003700">
    <property type="entry name" value="Pantoate_hydroxy_MeTrfase"/>
</dbReference>
<dbReference type="OrthoDB" id="7822473at2"/>
<dbReference type="GO" id="GO:0015940">
    <property type="term" value="P:pantothenate biosynthetic process"/>
    <property type="evidence" value="ECO:0007669"/>
    <property type="project" value="UniProtKB-KW"/>
</dbReference>
<dbReference type="GO" id="GO:0003864">
    <property type="term" value="F:3-methyl-2-oxobutanoate hydroxymethyltransferase activity"/>
    <property type="evidence" value="ECO:0007669"/>
    <property type="project" value="UniProtKB-EC"/>
</dbReference>
<sequence length="278" mass="28986">MSEKITPRTLQRMKDEGRKIVGVVAWDYQIARVADRAGVDIVSVGDTVGVNLWGHANPFEVTMEQMLVVTQAVRRGVSRALVSADFPFGPLQEGTDSAVRAAIRLVKEAGVDMVKLDAAADYPDAVAAITRAGIPVFAQFGITPQTALRYGVEYRSIPSAADQVPVAMKDALIAEARLLVDAGAVLLNFTNSGPVVGAAVAEAVQVPVVGGFGGGPWLDGRMRMAHAAIGYAATAIDDPPDTYANVARITLAALTAYAGDVRAARQVAGGIPVPPPAS</sequence>
<reference evidence="6 7" key="1">
    <citation type="submission" date="2016-10" db="EMBL/GenBank/DDBJ databases">
        <authorList>
            <person name="de Groot N.N."/>
        </authorList>
    </citation>
    <scope>NUCLEOTIDE SEQUENCE [LARGE SCALE GENOMIC DNA]</scope>
    <source>
        <strain evidence="6 7">CGMCC 4.3510</strain>
    </source>
</reference>
<keyword evidence="7" id="KW-1185">Reference proteome</keyword>
<dbReference type="GO" id="GO:0000287">
    <property type="term" value="F:magnesium ion binding"/>
    <property type="evidence" value="ECO:0007669"/>
    <property type="project" value="TreeGrafter"/>
</dbReference>
<dbReference type="AlphaFoldDB" id="A0A1I2IF51"/>
<dbReference type="Gene3D" id="3.20.20.60">
    <property type="entry name" value="Phosphoenolpyruvate-binding domains"/>
    <property type="match status" value="1"/>
</dbReference>
<dbReference type="PANTHER" id="PTHR20881:SF0">
    <property type="entry name" value="3-METHYL-2-OXOBUTANOATE HYDROXYMETHYLTRANSFERASE"/>
    <property type="match status" value="1"/>
</dbReference>
<keyword evidence="5 6" id="KW-0808">Transferase</keyword>
<evidence type="ECO:0000256" key="5">
    <source>
        <dbReference type="ARBA" id="ARBA00022679"/>
    </source>
</evidence>
<dbReference type="InterPro" id="IPR015813">
    <property type="entry name" value="Pyrv/PenolPyrv_kinase-like_dom"/>
</dbReference>
<comment type="subunit">
    <text evidence="2">Homodecamer; pentamer of dimers.</text>
</comment>
<evidence type="ECO:0000256" key="3">
    <source>
        <dbReference type="ARBA" id="ARBA00012618"/>
    </source>
</evidence>
<dbReference type="InterPro" id="IPR040442">
    <property type="entry name" value="Pyrv_kinase-like_dom_sf"/>
</dbReference>
<dbReference type="GO" id="GO:0032259">
    <property type="term" value="P:methylation"/>
    <property type="evidence" value="ECO:0007669"/>
    <property type="project" value="UniProtKB-KW"/>
</dbReference>
<name>A0A1I2IF51_9ACTN</name>
<dbReference type="Proteomes" id="UP000199323">
    <property type="component" value="Unassembled WGS sequence"/>
</dbReference>
<gene>
    <name evidence="6" type="ORF">SAMN05216251_11397</name>
</gene>
<dbReference type="Pfam" id="PF02548">
    <property type="entry name" value="Pantoate_transf"/>
    <property type="match status" value="1"/>
</dbReference>